<evidence type="ECO:0000256" key="3">
    <source>
        <dbReference type="ARBA" id="ARBA00022692"/>
    </source>
</evidence>
<keyword evidence="5" id="KW-0333">Golgi apparatus</keyword>
<feature type="transmembrane region" description="Helical" evidence="8">
    <location>
        <begin position="194"/>
        <end position="212"/>
    </location>
</feature>
<evidence type="ECO:0000256" key="5">
    <source>
        <dbReference type="ARBA" id="ARBA00023034"/>
    </source>
</evidence>
<evidence type="ECO:0008006" key="11">
    <source>
        <dbReference type="Google" id="ProtNLM"/>
    </source>
</evidence>
<feature type="transmembrane region" description="Helical" evidence="8">
    <location>
        <begin position="269"/>
        <end position="292"/>
    </location>
</feature>
<evidence type="ECO:0000256" key="8">
    <source>
        <dbReference type="SAM" id="Phobius"/>
    </source>
</evidence>
<evidence type="ECO:0000256" key="6">
    <source>
        <dbReference type="ARBA" id="ARBA00023136"/>
    </source>
</evidence>
<proteinExistence type="predicted"/>
<gene>
    <name evidence="9" type="ORF">POSPLADRAFT_1149384</name>
</gene>
<dbReference type="GO" id="GO:0000139">
    <property type="term" value="C:Golgi membrane"/>
    <property type="evidence" value="ECO:0007669"/>
    <property type="project" value="UniProtKB-SubCell"/>
</dbReference>
<protein>
    <recommendedName>
        <fullName evidence="11">Zinc/iron permease</fullName>
    </recommendedName>
</protein>
<keyword evidence="10" id="KW-1185">Reference proteome</keyword>
<dbReference type="AlphaFoldDB" id="A0A1X6MUM2"/>
<keyword evidence="4 8" id="KW-1133">Transmembrane helix</keyword>
<keyword evidence="3 8" id="KW-0812">Transmembrane</keyword>
<dbReference type="EMBL" id="KZ110601">
    <property type="protein sequence ID" value="OSX60074.1"/>
    <property type="molecule type" value="Genomic_DNA"/>
</dbReference>
<dbReference type="InterPro" id="IPR045891">
    <property type="entry name" value="ZIP9"/>
</dbReference>
<dbReference type="Proteomes" id="UP000194127">
    <property type="component" value="Unassembled WGS sequence"/>
</dbReference>
<evidence type="ECO:0000256" key="7">
    <source>
        <dbReference type="SAM" id="MobiDB-lite"/>
    </source>
</evidence>
<dbReference type="RefSeq" id="XP_024336868.1">
    <property type="nucleotide sequence ID" value="XM_024486296.1"/>
</dbReference>
<feature type="transmembrane region" description="Helical" evidence="8">
    <location>
        <begin position="335"/>
        <end position="354"/>
    </location>
</feature>
<dbReference type="GO" id="GO:0006829">
    <property type="term" value="P:zinc ion transport"/>
    <property type="evidence" value="ECO:0007669"/>
    <property type="project" value="InterPro"/>
</dbReference>
<sequence>MSRLAGVVLMSALLGAASFAIGILPLSFAFSKSALARLSALGTGLLLGAALGVVIPEIGFSLAAAVTAMVCTLDWYPARWILSSWGTVPVNDQSGIETLAAGSAEPPTSAIALALLGGFTFMLLLEQLVSPHAHDRAPPRLPPSPTNPPAHVEFDVELGELERAEGIPDAGPAAVTAASNANADGRPDRPQARAYPLTLGLVMHALADGLALGSSALSGAGADAAAVLPSSLSLVVFMALAIHKAPTALALTTALMGSGLARAECKKHLALFSASTPLGAVASYVLLVAFGADASGGGRWPGGALLFSGGTFLYVATVLRPVAARGAEEEIGRRARVVCTVLGMFVPFAVSVAVGHDHERGALGVLIEPTMAAVPGIPGEQSLLGRQFKLVVRSARDACEPPLHAIAWRAFDLLNSFAVSRNDWIRRMLTQESTAQYIVFGPRRQSLANALKDLGGTPYDCTCADQYSADEREGRREDRPDPDEESIGLLRPLPLGGIRPLVRVRVHSGAHRRVRMYISRCAPHIGDSGAILGRSEGGKEGGELHELMISLIILTAPDTDVETPGFQETLPVRKALHGSDPDPPWVPTQALYRFLVDNRVCAHLVDEHCSNTATSVPVGDKPDSFHDAVNWRCSLRKEHTFAMLPFASANNLRLVLVNKRDYRGSTPYSQEELKDFASPDRNVEARAIAARGSEIGTSIRWFIQAEHIPPISARPRSDDSCGGGVSLLGWFAGNLQTISFLAHAQDLPEETMSFLESYFRSLIMFVPWAHTLIITRKPVHGTAPAGSEFAAPHWTPTVHRMPLPEVAEANTMASSQMLIQRVDRSVYPENFRRALFNCYVSSGGYKQMVWPRVDVHVVWCDMTFGDVVYSAHKMKHMVKACQKQGRGRTVQIHKLERANHMASLRPG</sequence>
<feature type="transmembrane region" description="Helical" evidence="8">
    <location>
        <begin position="36"/>
        <end position="55"/>
    </location>
</feature>
<feature type="region of interest" description="Disordered" evidence="7">
    <location>
        <begin position="469"/>
        <end position="489"/>
    </location>
</feature>
<feature type="transmembrane region" description="Helical" evidence="8">
    <location>
        <begin position="232"/>
        <end position="257"/>
    </location>
</feature>
<evidence type="ECO:0000256" key="4">
    <source>
        <dbReference type="ARBA" id="ARBA00022989"/>
    </source>
</evidence>
<dbReference type="PANTHER" id="PTHR16133:SF0">
    <property type="entry name" value="ZINC_IRON REGULATED TRANSPORTER-RELATED PROTEIN 102B, ISOFORM E"/>
    <property type="match status" value="1"/>
</dbReference>
<dbReference type="OrthoDB" id="19859at2759"/>
<evidence type="ECO:0000256" key="1">
    <source>
        <dbReference type="ARBA" id="ARBA00004127"/>
    </source>
</evidence>
<accession>A0A1X6MUM2</accession>
<reference evidence="9 10" key="1">
    <citation type="submission" date="2017-04" db="EMBL/GenBank/DDBJ databases">
        <title>Genome Sequence of the Model Brown-Rot Fungus Postia placenta SB12.</title>
        <authorList>
            <consortium name="DOE Joint Genome Institute"/>
            <person name="Gaskell J."/>
            <person name="Kersten P."/>
            <person name="Larrondo L.F."/>
            <person name="Canessa P."/>
            <person name="Martinez D."/>
            <person name="Hibbett D."/>
            <person name="Schmoll M."/>
            <person name="Kubicek C.P."/>
            <person name="Martinez A.T."/>
            <person name="Yadav J."/>
            <person name="Master E."/>
            <person name="Magnuson J.K."/>
            <person name="James T."/>
            <person name="Yaver D."/>
            <person name="Berka R."/>
            <person name="Labutti K."/>
            <person name="Lipzen A."/>
            <person name="Aerts A."/>
            <person name="Barry K."/>
            <person name="Henrissat B."/>
            <person name="Blanchette R."/>
            <person name="Grigoriev I."/>
            <person name="Cullen D."/>
        </authorList>
    </citation>
    <scope>NUCLEOTIDE SEQUENCE [LARGE SCALE GENOMIC DNA]</scope>
    <source>
        <strain evidence="9 10">MAD-698-R-SB12</strain>
    </source>
</reference>
<feature type="compositionally biased region" description="Basic and acidic residues" evidence="7">
    <location>
        <begin position="469"/>
        <end position="479"/>
    </location>
</feature>
<evidence type="ECO:0000313" key="9">
    <source>
        <dbReference type="EMBL" id="OSX60074.1"/>
    </source>
</evidence>
<feature type="transmembrane region" description="Helical" evidence="8">
    <location>
        <begin position="304"/>
        <end position="323"/>
    </location>
</feature>
<dbReference type="STRING" id="670580.A0A1X6MUM2"/>
<evidence type="ECO:0000256" key="2">
    <source>
        <dbReference type="ARBA" id="ARBA00004394"/>
    </source>
</evidence>
<dbReference type="GeneID" id="36331245"/>
<comment type="subcellular location">
    <subcellularLocation>
        <location evidence="1">Endomembrane system</location>
        <topology evidence="1">Multi-pass membrane protein</topology>
    </subcellularLocation>
    <subcellularLocation>
        <location evidence="2">Golgi apparatus membrane</location>
    </subcellularLocation>
</comment>
<name>A0A1X6MUM2_9APHY</name>
<dbReference type="GO" id="GO:0046873">
    <property type="term" value="F:metal ion transmembrane transporter activity"/>
    <property type="evidence" value="ECO:0007669"/>
    <property type="project" value="InterPro"/>
</dbReference>
<dbReference type="PANTHER" id="PTHR16133">
    <property type="entry name" value="SOLUTE CARRIER FAMILY 39 ZINC TRANSPORTER , MEMBER 9-RELATED"/>
    <property type="match status" value="1"/>
</dbReference>
<evidence type="ECO:0000313" key="10">
    <source>
        <dbReference type="Proteomes" id="UP000194127"/>
    </source>
</evidence>
<dbReference type="InterPro" id="IPR003689">
    <property type="entry name" value="ZIP"/>
</dbReference>
<organism evidence="9 10">
    <name type="scientific">Postia placenta MAD-698-R-SB12</name>
    <dbReference type="NCBI Taxonomy" id="670580"/>
    <lineage>
        <taxon>Eukaryota</taxon>
        <taxon>Fungi</taxon>
        <taxon>Dikarya</taxon>
        <taxon>Basidiomycota</taxon>
        <taxon>Agaricomycotina</taxon>
        <taxon>Agaricomycetes</taxon>
        <taxon>Polyporales</taxon>
        <taxon>Adustoporiaceae</taxon>
        <taxon>Rhodonia</taxon>
    </lineage>
</organism>
<dbReference type="Pfam" id="PF02535">
    <property type="entry name" value="Zip"/>
    <property type="match status" value="1"/>
</dbReference>
<keyword evidence="6 8" id="KW-0472">Membrane</keyword>